<protein>
    <submittedName>
        <fullName evidence="2">Carboxymuconolactone decarboxylase family protein</fullName>
    </submittedName>
</protein>
<gene>
    <name evidence="2" type="ORF">EAE32_01740</name>
</gene>
<dbReference type="Proteomes" id="UP000277871">
    <property type="component" value="Unassembled WGS sequence"/>
</dbReference>
<dbReference type="InterPro" id="IPR003779">
    <property type="entry name" value="CMD-like"/>
</dbReference>
<evidence type="ECO:0000313" key="3">
    <source>
        <dbReference type="Proteomes" id="UP000277871"/>
    </source>
</evidence>
<proteinExistence type="predicted"/>
<dbReference type="PANTHER" id="PTHR35446:SF2">
    <property type="entry name" value="CARBOXYMUCONOLACTONE DECARBOXYLASE-LIKE DOMAIN-CONTAINING PROTEIN"/>
    <property type="match status" value="1"/>
</dbReference>
<feature type="domain" description="Carboxymuconolactone decarboxylase-like" evidence="1">
    <location>
        <begin position="27"/>
        <end position="104"/>
    </location>
</feature>
<dbReference type="EMBL" id="RDEX01000001">
    <property type="protein sequence ID" value="RLY93989.1"/>
    <property type="molecule type" value="Genomic_DNA"/>
</dbReference>
<evidence type="ECO:0000259" key="1">
    <source>
        <dbReference type="Pfam" id="PF02627"/>
    </source>
</evidence>
<dbReference type="InterPro" id="IPR004675">
    <property type="entry name" value="AhpD_core"/>
</dbReference>
<comment type="caution">
    <text evidence="2">The sequence shown here is derived from an EMBL/GenBank/DDBJ whole genome shotgun (WGS) entry which is preliminary data.</text>
</comment>
<reference evidence="2 3" key="1">
    <citation type="submission" date="2018-10" db="EMBL/GenBank/DDBJ databases">
        <title>Kocuria tytonicola, new bacteria from the preen glands of American barn owls (Tyto furcata).</title>
        <authorList>
            <person name="Braun M.S."/>
            <person name="Wang E."/>
            <person name="Zimmermann S."/>
            <person name="Boutin S."/>
            <person name="Wagner H."/>
            <person name="Wink M."/>
        </authorList>
    </citation>
    <scope>NUCLEOTIDE SEQUENCE [LARGE SCALE GENOMIC DNA]</scope>
    <source>
        <strain evidence="2 3">473</strain>
    </source>
</reference>
<dbReference type="GO" id="GO:0051920">
    <property type="term" value="F:peroxiredoxin activity"/>
    <property type="evidence" value="ECO:0007669"/>
    <property type="project" value="InterPro"/>
</dbReference>
<dbReference type="SUPFAM" id="SSF69118">
    <property type="entry name" value="AhpD-like"/>
    <property type="match status" value="1"/>
</dbReference>
<sequence length="162" mass="17910">MSADTPQDPLHFYLDKSNPAAWKAIGALSDAATEQAQQAGLDPQLVELVMLRVSQINGCSYCLDVHTRRAVKAGVSDQRRGLLPTWEDAAVYSEQEKAALALAETVTRLPDPEDRDACQVVSHGVLTDEQYSAVQWLAITINTTNRISIMSHHPVRREKDRS</sequence>
<dbReference type="NCBIfam" id="TIGR00778">
    <property type="entry name" value="ahpD_dom"/>
    <property type="match status" value="1"/>
</dbReference>
<dbReference type="PANTHER" id="PTHR35446">
    <property type="entry name" value="SI:CH211-175M2.5"/>
    <property type="match status" value="1"/>
</dbReference>
<name>A0A3L9LYJ9_9MICC</name>
<accession>A0A3L9LYJ9</accession>
<evidence type="ECO:0000313" key="2">
    <source>
        <dbReference type="EMBL" id="RLY93989.1"/>
    </source>
</evidence>
<dbReference type="InterPro" id="IPR029032">
    <property type="entry name" value="AhpD-like"/>
</dbReference>
<keyword evidence="3" id="KW-1185">Reference proteome</keyword>
<organism evidence="2 3">
    <name type="scientific">Kocuria tytonicola</name>
    <dbReference type="NCBI Taxonomy" id="2055946"/>
    <lineage>
        <taxon>Bacteria</taxon>
        <taxon>Bacillati</taxon>
        <taxon>Actinomycetota</taxon>
        <taxon>Actinomycetes</taxon>
        <taxon>Micrococcales</taxon>
        <taxon>Micrococcaceae</taxon>
        <taxon>Kocuria</taxon>
    </lineage>
</organism>
<dbReference type="Gene3D" id="1.20.1290.10">
    <property type="entry name" value="AhpD-like"/>
    <property type="match status" value="1"/>
</dbReference>
<dbReference type="OrthoDB" id="9801997at2"/>
<dbReference type="AlphaFoldDB" id="A0A3L9LYJ9"/>
<dbReference type="RefSeq" id="WP_121845148.1">
    <property type="nucleotide sequence ID" value="NZ_PHOA01000007.1"/>
</dbReference>
<dbReference type="Pfam" id="PF02627">
    <property type="entry name" value="CMD"/>
    <property type="match status" value="1"/>
</dbReference>